<dbReference type="PANTHER" id="PTHR30055">
    <property type="entry name" value="HTH-TYPE TRANSCRIPTIONAL REGULATOR RUTR"/>
    <property type="match status" value="1"/>
</dbReference>
<dbReference type="Pfam" id="PF00440">
    <property type="entry name" value="TetR_N"/>
    <property type="match status" value="1"/>
</dbReference>
<name>A0A2U3DCG5_SULT2</name>
<comment type="caution">
    <text evidence="4">The sequence shown here is derived from an EMBL/GenBank/DDBJ whole genome shotgun (WGS) entry which is preliminary data.</text>
</comment>
<dbReference type="EMBL" id="MPDK01000002">
    <property type="protein sequence ID" value="PWI58952.1"/>
    <property type="molecule type" value="Genomic_DNA"/>
</dbReference>
<dbReference type="PRINTS" id="PR00455">
    <property type="entry name" value="HTHTETR"/>
</dbReference>
<dbReference type="PROSITE" id="PS50977">
    <property type="entry name" value="HTH_TETR_2"/>
    <property type="match status" value="1"/>
</dbReference>
<proteinExistence type="predicted"/>
<feature type="domain" description="HTH tetR-type" evidence="3">
    <location>
        <begin position="18"/>
        <end position="78"/>
    </location>
</feature>
<organism evidence="4 5">
    <name type="scientific">Sulfoacidibacillus thermotolerans</name>
    <name type="common">Acidibacillus sulfuroxidans</name>
    <dbReference type="NCBI Taxonomy" id="1765684"/>
    <lineage>
        <taxon>Bacteria</taxon>
        <taxon>Bacillati</taxon>
        <taxon>Bacillota</taxon>
        <taxon>Bacilli</taxon>
        <taxon>Bacillales</taxon>
        <taxon>Alicyclobacillaceae</taxon>
        <taxon>Sulfoacidibacillus</taxon>
    </lineage>
</organism>
<dbReference type="Proteomes" id="UP000245380">
    <property type="component" value="Unassembled WGS sequence"/>
</dbReference>
<evidence type="ECO:0000313" key="4">
    <source>
        <dbReference type="EMBL" id="PWI58952.1"/>
    </source>
</evidence>
<feature type="DNA-binding region" description="H-T-H motif" evidence="2">
    <location>
        <begin position="41"/>
        <end position="60"/>
    </location>
</feature>
<evidence type="ECO:0000256" key="2">
    <source>
        <dbReference type="PROSITE-ProRule" id="PRU00335"/>
    </source>
</evidence>
<dbReference type="RefSeq" id="WP_109429552.1">
    <property type="nucleotide sequence ID" value="NZ_MPDK01000002.1"/>
</dbReference>
<gene>
    <name evidence="4" type="ORF">BM613_02450</name>
</gene>
<protein>
    <submittedName>
        <fullName evidence="4">TetR family transcriptional regulator</fullName>
    </submittedName>
</protein>
<keyword evidence="5" id="KW-1185">Reference proteome</keyword>
<dbReference type="SUPFAM" id="SSF48498">
    <property type="entry name" value="Tetracyclin repressor-like, C-terminal domain"/>
    <property type="match status" value="1"/>
</dbReference>
<dbReference type="Gene3D" id="1.10.357.10">
    <property type="entry name" value="Tetracycline Repressor, domain 2"/>
    <property type="match status" value="1"/>
</dbReference>
<evidence type="ECO:0000259" key="3">
    <source>
        <dbReference type="PROSITE" id="PS50977"/>
    </source>
</evidence>
<dbReference type="AlphaFoldDB" id="A0A2U3DCG5"/>
<reference evidence="4 5" key="1">
    <citation type="submission" date="2016-11" db="EMBL/GenBank/DDBJ databases">
        <title>Comparative genomics of Acidibacillus ferroxidans species.</title>
        <authorList>
            <person name="Oliveira G."/>
            <person name="Nunes G."/>
            <person name="Oliveira R."/>
            <person name="Araujo F."/>
            <person name="Salim A."/>
            <person name="Scholte L."/>
            <person name="Morais D."/>
            <person name="Nancucheo I."/>
            <person name="Johnson D.B."/>
            <person name="Grail B."/>
            <person name="Bittencourt J."/>
            <person name="Valadares R."/>
        </authorList>
    </citation>
    <scope>NUCLEOTIDE SEQUENCE [LARGE SCALE GENOMIC DNA]</scope>
    <source>
        <strain evidence="4 5">Y002</strain>
    </source>
</reference>
<keyword evidence="1 2" id="KW-0238">DNA-binding</keyword>
<dbReference type="Pfam" id="PF17932">
    <property type="entry name" value="TetR_C_24"/>
    <property type="match status" value="1"/>
</dbReference>
<evidence type="ECO:0000256" key="1">
    <source>
        <dbReference type="ARBA" id="ARBA00023125"/>
    </source>
</evidence>
<dbReference type="SUPFAM" id="SSF46689">
    <property type="entry name" value="Homeodomain-like"/>
    <property type="match status" value="1"/>
</dbReference>
<dbReference type="InterPro" id="IPR001647">
    <property type="entry name" value="HTH_TetR"/>
</dbReference>
<evidence type="ECO:0000313" key="5">
    <source>
        <dbReference type="Proteomes" id="UP000245380"/>
    </source>
</evidence>
<dbReference type="InterPro" id="IPR009057">
    <property type="entry name" value="Homeodomain-like_sf"/>
</dbReference>
<dbReference type="Gene3D" id="1.10.10.60">
    <property type="entry name" value="Homeodomain-like"/>
    <property type="match status" value="1"/>
</dbReference>
<dbReference type="InterPro" id="IPR050109">
    <property type="entry name" value="HTH-type_TetR-like_transc_reg"/>
</dbReference>
<dbReference type="InterPro" id="IPR036271">
    <property type="entry name" value="Tet_transcr_reg_TetR-rel_C_sf"/>
</dbReference>
<dbReference type="InterPro" id="IPR041490">
    <property type="entry name" value="KstR2_TetR_C"/>
</dbReference>
<dbReference type="GO" id="GO:0000976">
    <property type="term" value="F:transcription cis-regulatory region binding"/>
    <property type="evidence" value="ECO:0007669"/>
    <property type="project" value="TreeGrafter"/>
</dbReference>
<dbReference type="PROSITE" id="PS01081">
    <property type="entry name" value="HTH_TETR_1"/>
    <property type="match status" value="1"/>
</dbReference>
<accession>A0A2U3DCG5</accession>
<dbReference type="InterPro" id="IPR023772">
    <property type="entry name" value="DNA-bd_HTH_TetR-type_CS"/>
</dbReference>
<dbReference type="GO" id="GO:0003700">
    <property type="term" value="F:DNA-binding transcription factor activity"/>
    <property type="evidence" value="ECO:0007669"/>
    <property type="project" value="TreeGrafter"/>
</dbReference>
<dbReference type="PANTHER" id="PTHR30055:SF226">
    <property type="entry name" value="HTH-TYPE TRANSCRIPTIONAL REGULATOR PKSA"/>
    <property type="match status" value="1"/>
</dbReference>
<sequence>MANMRNIATPVKDPDLVRMRRDQIVQAATKLFAEKGFHGTTTREIARESGLGTGTLYEYVSSKEDILYLVCDMIHSQVEEKLHSVPVTGSRADEVLPVVLAGFFRVMDELQELVLLIYQETKSLPPEYMHYVLRREEEISSYFAKILRTGIEDGSFSISPEVVSLMAHNITVLGQMWAFRRWSLHRNYSLEAFTETQTSLFMRELCADANAGFLGRTQIHENVQ</sequence>
<dbReference type="OrthoDB" id="1669699at2"/>